<dbReference type="Gene3D" id="3.40.50.300">
    <property type="entry name" value="P-loop containing nucleotide triphosphate hydrolases"/>
    <property type="match status" value="1"/>
</dbReference>
<evidence type="ECO:0000256" key="6">
    <source>
        <dbReference type="ARBA" id="ARBA00023136"/>
    </source>
</evidence>
<keyword evidence="4 10" id="KW-0067">ATP-binding</keyword>
<name>A0A3A9Z9Z5_9ACTN</name>
<keyword evidence="3" id="KW-0547">Nucleotide-binding</keyword>
<dbReference type="AlphaFoldDB" id="A0A3A9Z9Z5"/>
<dbReference type="InterPro" id="IPR027417">
    <property type="entry name" value="P-loop_NTPase"/>
</dbReference>
<reference evidence="10 11" key="1">
    <citation type="journal article" date="2014" name="Int. J. Syst. Evol. Microbiol.">
        <title>Streptomyces hoynatensis sp. nov., isolated from deep marine sediment.</title>
        <authorList>
            <person name="Veyisoglu A."/>
            <person name="Sahin N."/>
        </authorList>
    </citation>
    <scope>NUCLEOTIDE SEQUENCE [LARGE SCALE GENOMIC DNA]</scope>
    <source>
        <strain evidence="10 11">KCTC 29097</strain>
    </source>
</reference>
<evidence type="ECO:0000256" key="1">
    <source>
        <dbReference type="ARBA" id="ARBA00004651"/>
    </source>
</evidence>
<evidence type="ECO:0000256" key="5">
    <source>
        <dbReference type="ARBA" id="ARBA00022989"/>
    </source>
</evidence>
<dbReference type="GO" id="GO:0005886">
    <property type="term" value="C:plasma membrane"/>
    <property type="evidence" value="ECO:0007669"/>
    <property type="project" value="UniProtKB-SubCell"/>
</dbReference>
<sequence>MPALRDLARAAGLRRFVAGALLWLPVSVIPLASGLVMKALFDRISDGQRAGLDQALWLCAAFVGVEAVRGVLLWVAWTHGVYWWNAAVTVLRVNVMRTILTGGTRRLPRSSGGAVSRLRDDVEDLAQLADNAVPLLGTAVFSAGALAIMATIDPLVTLVLVLPMIAVAVLSRALHRVVRRLHAHARERGMAVTAHIGQIFSGVLTIKAAGAEPALLERLRRHNRGRREAAVRDRLVTSMLDGATNATVEISLGVVLLLAAPSMRRGEFTVGDFALFTSYIGWLTALPRVVGSTLYRLPQASVAIDRLTALMGEGSSPADLSRPTQIWFRGAPPPAAAPPEREELHVLEARGLTVDHGGGGRGVHKVDLRLPRGSFTVVTGAVGAGKTTLLHGLLGLVPLDAGEILWNGRVVEDPGAFMVPGRVAYVGQVPRLFSGSLRENLLLGWPADAQATGRALGRAVFERDLAGMPEGLDTVVGPRGMRLSGGQAQRVTAARALVREPELLVVDDLSSALDVETERLLWRRNTGGTLLVVSHRRAVLERADRIVVLERGRVAGEGRLGELLADCAEMRRLWEADAAGQRPVAD</sequence>
<dbReference type="PANTHER" id="PTHR24221">
    <property type="entry name" value="ATP-BINDING CASSETTE SUB-FAMILY B"/>
    <property type="match status" value="1"/>
</dbReference>
<protein>
    <submittedName>
        <fullName evidence="10">ABC transporter ATP-binding protein</fullName>
    </submittedName>
</protein>
<dbReference type="SMART" id="SM00382">
    <property type="entry name" value="AAA"/>
    <property type="match status" value="1"/>
</dbReference>
<dbReference type="Gene3D" id="1.20.1560.10">
    <property type="entry name" value="ABC transporter type 1, transmembrane domain"/>
    <property type="match status" value="1"/>
</dbReference>
<keyword evidence="2 7" id="KW-0812">Transmembrane</keyword>
<dbReference type="OrthoDB" id="9770415at2"/>
<keyword evidence="6 7" id="KW-0472">Membrane</keyword>
<keyword evidence="5 7" id="KW-1133">Transmembrane helix</keyword>
<dbReference type="InterPro" id="IPR003439">
    <property type="entry name" value="ABC_transporter-like_ATP-bd"/>
</dbReference>
<dbReference type="InterPro" id="IPR003593">
    <property type="entry name" value="AAA+_ATPase"/>
</dbReference>
<evidence type="ECO:0000256" key="2">
    <source>
        <dbReference type="ARBA" id="ARBA00022692"/>
    </source>
</evidence>
<feature type="domain" description="ABC transporter" evidence="8">
    <location>
        <begin position="347"/>
        <end position="576"/>
    </location>
</feature>
<dbReference type="GO" id="GO:0140359">
    <property type="term" value="F:ABC-type transporter activity"/>
    <property type="evidence" value="ECO:0007669"/>
    <property type="project" value="InterPro"/>
</dbReference>
<dbReference type="GO" id="GO:0005524">
    <property type="term" value="F:ATP binding"/>
    <property type="evidence" value="ECO:0007669"/>
    <property type="project" value="UniProtKB-KW"/>
</dbReference>
<accession>A0A3A9Z9Z5</accession>
<dbReference type="PANTHER" id="PTHR24221:SF423">
    <property type="entry name" value="ABC TRANSPORTER"/>
    <property type="match status" value="1"/>
</dbReference>
<dbReference type="GO" id="GO:0016887">
    <property type="term" value="F:ATP hydrolysis activity"/>
    <property type="evidence" value="ECO:0007669"/>
    <property type="project" value="InterPro"/>
</dbReference>
<evidence type="ECO:0000259" key="8">
    <source>
        <dbReference type="PROSITE" id="PS50893"/>
    </source>
</evidence>
<organism evidence="10 11">
    <name type="scientific">Streptomyces hoynatensis</name>
    <dbReference type="NCBI Taxonomy" id="1141874"/>
    <lineage>
        <taxon>Bacteria</taxon>
        <taxon>Bacillati</taxon>
        <taxon>Actinomycetota</taxon>
        <taxon>Actinomycetes</taxon>
        <taxon>Kitasatosporales</taxon>
        <taxon>Streptomycetaceae</taxon>
        <taxon>Streptomyces</taxon>
    </lineage>
</organism>
<dbReference type="Pfam" id="PF00005">
    <property type="entry name" value="ABC_tran"/>
    <property type="match status" value="1"/>
</dbReference>
<feature type="transmembrane region" description="Helical" evidence="7">
    <location>
        <begin position="155"/>
        <end position="174"/>
    </location>
</feature>
<dbReference type="CDD" id="cd07346">
    <property type="entry name" value="ABC_6TM_exporters"/>
    <property type="match status" value="1"/>
</dbReference>
<dbReference type="Pfam" id="PF00664">
    <property type="entry name" value="ABC_membrane"/>
    <property type="match status" value="1"/>
</dbReference>
<comment type="caution">
    <text evidence="10">The sequence shown here is derived from an EMBL/GenBank/DDBJ whole genome shotgun (WGS) entry which is preliminary data.</text>
</comment>
<feature type="transmembrane region" description="Helical" evidence="7">
    <location>
        <begin position="20"/>
        <end position="41"/>
    </location>
</feature>
<evidence type="ECO:0000256" key="3">
    <source>
        <dbReference type="ARBA" id="ARBA00022741"/>
    </source>
</evidence>
<proteinExistence type="predicted"/>
<dbReference type="SUPFAM" id="SSF90123">
    <property type="entry name" value="ABC transporter transmembrane region"/>
    <property type="match status" value="1"/>
</dbReference>
<dbReference type="PROSITE" id="PS50929">
    <property type="entry name" value="ABC_TM1F"/>
    <property type="match status" value="1"/>
</dbReference>
<comment type="subcellular location">
    <subcellularLocation>
        <location evidence="1">Cell membrane</location>
        <topology evidence="1">Multi-pass membrane protein</topology>
    </subcellularLocation>
</comment>
<dbReference type="PROSITE" id="PS50893">
    <property type="entry name" value="ABC_TRANSPORTER_2"/>
    <property type="match status" value="1"/>
</dbReference>
<keyword evidence="11" id="KW-1185">Reference proteome</keyword>
<dbReference type="InterPro" id="IPR039421">
    <property type="entry name" value="Type_1_exporter"/>
</dbReference>
<dbReference type="EMBL" id="RBAL01000003">
    <property type="protein sequence ID" value="RKN45083.1"/>
    <property type="molecule type" value="Genomic_DNA"/>
</dbReference>
<evidence type="ECO:0000256" key="4">
    <source>
        <dbReference type="ARBA" id="ARBA00022840"/>
    </source>
</evidence>
<feature type="transmembrane region" description="Helical" evidence="7">
    <location>
        <begin position="55"/>
        <end position="76"/>
    </location>
</feature>
<evidence type="ECO:0000313" key="11">
    <source>
        <dbReference type="Proteomes" id="UP000272474"/>
    </source>
</evidence>
<gene>
    <name evidence="10" type="ORF">D7294_07300</name>
</gene>
<dbReference type="InterPro" id="IPR011527">
    <property type="entry name" value="ABC1_TM_dom"/>
</dbReference>
<feature type="domain" description="ABC transmembrane type-1" evidence="9">
    <location>
        <begin position="17"/>
        <end position="285"/>
    </location>
</feature>
<evidence type="ECO:0000256" key="7">
    <source>
        <dbReference type="SAM" id="Phobius"/>
    </source>
</evidence>
<dbReference type="InterPro" id="IPR036640">
    <property type="entry name" value="ABC1_TM_sf"/>
</dbReference>
<dbReference type="Proteomes" id="UP000272474">
    <property type="component" value="Unassembled WGS sequence"/>
</dbReference>
<evidence type="ECO:0000313" key="10">
    <source>
        <dbReference type="EMBL" id="RKN45083.1"/>
    </source>
</evidence>
<dbReference type="SUPFAM" id="SSF52540">
    <property type="entry name" value="P-loop containing nucleoside triphosphate hydrolases"/>
    <property type="match status" value="1"/>
</dbReference>
<evidence type="ECO:0000259" key="9">
    <source>
        <dbReference type="PROSITE" id="PS50929"/>
    </source>
</evidence>